<organism evidence="1 2">
    <name type="scientific">[Candida] subhashii</name>
    <dbReference type="NCBI Taxonomy" id="561895"/>
    <lineage>
        <taxon>Eukaryota</taxon>
        <taxon>Fungi</taxon>
        <taxon>Dikarya</taxon>
        <taxon>Ascomycota</taxon>
        <taxon>Saccharomycotina</taxon>
        <taxon>Pichiomycetes</taxon>
        <taxon>Debaryomycetaceae</taxon>
        <taxon>Spathaspora</taxon>
    </lineage>
</organism>
<dbReference type="GeneID" id="73471514"/>
<dbReference type="Proteomes" id="UP000694255">
    <property type="component" value="Unassembled WGS sequence"/>
</dbReference>
<dbReference type="RefSeq" id="XP_049261999.1">
    <property type="nucleotide sequence ID" value="XM_049408702.1"/>
</dbReference>
<protein>
    <submittedName>
        <fullName evidence="1">Uncharacterized protein</fullName>
    </submittedName>
</protein>
<reference evidence="1 2" key="1">
    <citation type="journal article" date="2021" name="DNA Res.">
        <title>Genome analysis of Candida subhashii reveals its hybrid nature and dual mitochondrial genome conformations.</title>
        <authorList>
            <person name="Mixao V."/>
            <person name="Hegedusova E."/>
            <person name="Saus E."/>
            <person name="Pryszcz L.P."/>
            <person name="Cillingova A."/>
            <person name="Nosek J."/>
            <person name="Gabaldon T."/>
        </authorList>
    </citation>
    <scope>NUCLEOTIDE SEQUENCE [LARGE SCALE GENOMIC DNA]</scope>
    <source>
        <strain evidence="1 2">CBS 10753</strain>
    </source>
</reference>
<comment type="caution">
    <text evidence="1">The sequence shown here is derived from an EMBL/GenBank/DDBJ whole genome shotgun (WGS) entry which is preliminary data.</text>
</comment>
<dbReference type="OrthoDB" id="4046837at2759"/>
<proteinExistence type="predicted"/>
<evidence type="ECO:0000313" key="2">
    <source>
        <dbReference type="Proteomes" id="UP000694255"/>
    </source>
</evidence>
<dbReference type="AlphaFoldDB" id="A0A8J5QIH6"/>
<accession>A0A8J5QIH6</accession>
<gene>
    <name evidence="1" type="ORF">J8A68_004714</name>
</gene>
<dbReference type="EMBL" id="JAGSYN010000199">
    <property type="protein sequence ID" value="KAG7661766.1"/>
    <property type="molecule type" value="Genomic_DNA"/>
</dbReference>
<evidence type="ECO:0000313" key="1">
    <source>
        <dbReference type="EMBL" id="KAG7661766.1"/>
    </source>
</evidence>
<name>A0A8J5QIH6_9ASCO</name>
<sequence>MIRTVLHNSRALTSGRRFLSTLLSKNPDKITLEDLKASNQDDIAGRMSLIKSINLSANSNKQQLINELIPDFSIYFKLDPAIKNTNEVLSRIIQVNPGRVHSSWELFQLHSSNLDEISVSLIKNLLNKLITGEAVDQSENYIIDFDNLHRLQTLLTDHIVSDISQYESDLIQLLDKLIQDDSVAFIGFLINDILSPPFIVEYMKTFHDRNTPSENCVFLLMVEKVLEEDPTLLTTEQYIKALDIINLKSEQLEPIMSKQVELSKHLSIEFKPSIVRDLDKKILKYIQESDIDLEAGNILLRQKIIESYGIFSNDTESALKKFHQYQTHASYGIEFVGATLAKVFGYQAINQNKEIYAEVAATLAPPDSMTVRLLQSLIISQSFFKPDSGLSIYNNYINQVGSDLIQNTGRSSKGLLTEAVVLGFLQNNDRSFASLIFEKAIDNKIITYEPEISTIKKLFKAYSDCFVEDEDWSKAKIKMKEFVLKFMKNL</sequence>
<keyword evidence="2" id="KW-1185">Reference proteome</keyword>